<evidence type="ECO:0000313" key="5">
    <source>
        <dbReference type="Proteomes" id="UP001500320"/>
    </source>
</evidence>
<comment type="caution">
    <text evidence="4">The sequence shown here is derived from an EMBL/GenBank/DDBJ whole genome shotgun (WGS) entry which is preliminary data.</text>
</comment>
<dbReference type="SUPFAM" id="SSF56317">
    <property type="entry name" value="Carbon-nitrogen hydrolase"/>
    <property type="match status" value="1"/>
</dbReference>
<protein>
    <submittedName>
        <fullName evidence="4">Carbon-nitrogen family hydrolase</fullName>
    </submittedName>
</protein>
<gene>
    <name evidence="4" type="ORF">GCM10010466_09180</name>
</gene>
<keyword evidence="5" id="KW-1185">Reference proteome</keyword>
<organism evidence="4 5">
    <name type="scientific">Planomonospora alba</name>
    <dbReference type="NCBI Taxonomy" id="161354"/>
    <lineage>
        <taxon>Bacteria</taxon>
        <taxon>Bacillati</taxon>
        <taxon>Actinomycetota</taxon>
        <taxon>Actinomycetes</taxon>
        <taxon>Streptosporangiales</taxon>
        <taxon>Streptosporangiaceae</taxon>
        <taxon>Planomonospora</taxon>
    </lineage>
</organism>
<dbReference type="InterPro" id="IPR003010">
    <property type="entry name" value="C-N_Hydrolase"/>
</dbReference>
<comment type="similarity">
    <text evidence="1">Belongs to the carbon-nitrogen hydrolase superfamily. NIT1/NIT2 family.</text>
</comment>
<keyword evidence="4" id="KW-0378">Hydrolase</keyword>
<accession>A0ABP6MQ97</accession>
<sequence>MVLPSRLMLLRTAVAQIPVTWDVEKNLAEIARVVESCAGDDLVVLPEGALSGYGADLSPLDRLDPAKLNAAAGELAALARRTGVHLICGSLLYSDDRWWNGALVVTPGGARRPYRKVNLAVSERGVLGAGSDLPVHRLACAGGAVDVGVQICREIRFPEQWRHLVGSGAQVFAYLTHAANPDEPPGVWRAHLVSRAAENQRWLLAANAADAASHCPTMIVSPRGEVVAETAGGQRAVLRATIDLAAVSDWYLGQRRDDVLESRYHGGPDGPDDREGGRRRPGR</sequence>
<name>A0ABP6MQ97_9ACTN</name>
<evidence type="ECO:0000259" key="3">
    <source>
        <dbReference type="PROSITE" id="PS50263"/>
    </source>
</evidence>
<dbReference type="EMBL" id="BAAAUT010000005">
    <property type="protein sequence ID" value="GAA3120406.1"/>
    <property type="molecule type" value="Genomic_DNA"/>
</dbReference>
<dbReference type="Gene3D" id="3.60.110.10">
    <property type="entry name" value="Carbon-nitrogen hydrolase"/>
    <property type="match status" value="1"/>
</dbReference>
<dbReference type="Proteomes" id="UP001500320">
    <property type="component" value="Unassembled WGS sequence"/>
</dbReference>
<dbReference type="GO" id="GO:0016787">
    <property type="term" value="F:hydrolase activity"/>
    <property type="evidence" value="ECO:0007669"/>
    <property type="project" value="UniProtKB-KW"/>
</dbReference>
<feature type="region of interest" description="Disordered" evidence="2">
    <location>
        <begin position="261"/>
        <end position="283"/>
    </location>
</feature>
<dbReference type="CDD" id="cd07197">
    <property type="entry name" value="nitrilase"/>
    <property type="match status" value="1"/>
</dbReference>
<evidence type="ECO:0000313" key="4">
    <source>
        <dbReference type="EMBL" id="GAA3120406.1"/>
    </source>
</evidence>
<reference evidence="5" key="1">
    <citation type="journal article" date="2019" name="Int. J. Syst. Evol. Microbiol.">
        <title>The Global Catalogue of Microorganisms (GCM) 10K type strain sequencing project: providing services to taxonomists for standard genome sequencing and annotation.</title>
        <authorList>
            <consortium name="The Broad Institute Genomics Platform"/>
            <consortium name="The Broad Institute Genome Sequencing Center for Infectious Disease"/>
            <person name="Wu L."/>
            <person name="Ma J."/>
        </authorList>
    </citation>
    <scope>NUCLEOTIDE SEQUENCE [LARGE SCALE GENOMIC DNA]</scope>
    <source>
        <strain evidence="5">JCM 9373</strain>
    </source>
</reference>
<evidence type="ECO:0000256" key="2">
    <source>
        <dbReference type="SAM" id="MobiDB-lite"/>
    </source>
</evidence>
<proteinExistence type="inferred from homology"/>
<dbReference type="PANTHER" id="PTHR23088:SF27">
    <property type="entry name" value="DEAMINATED GLUTATHIONE AMIDASE"/>
    <property type="match status" value="1"/>
</dbReference>
<evidence type="ECO:0000256" key="1">
    <source>
        <dbReference type="ARBA" id="ARBA00010613"/>
    </source>
</evidence>
<dbReference type="PANTHER" id="PTHR23088">
    <property type="entry name" value="NITRILASE-RELATED"/>
    <property type="match status" value="1"/>
</dbReference>
<dbReference type="Pfam" id="PF00795">
    <property type="entry name" value="CN_hydrolase"/>
    <property type="match status" value="1"/>
</dbReference>
<feature type="domain" description="CN hydrolase" evidence="3">
    <location>
        <begin position="10"/>
        <end position="244"/>
    </location>
</feature>
<dbReference type="PROSITE" id="PS50263">
    <property type="entry name" value="CN_HYDROLASE"/>
    <property type="match status" value="1"/>
</dbReference>
<dbReference type="InterPro" id="IPR036526">
    <property type="entry name" value="C-N_Hydrolase_sf"/>
</dbReference>